<proteinExistence type="predicted"/>
<evidence type="ECO:0000313" key="3">
    <source>
        <dbReference type="Proteomes" id="UP001144313"/>
    </source>
</evidence>
<sequence>MEANRSRRSEAAPNRVAPRRDARDGAVAEPNRSRRAGALPDPVAPRPGARYLNGV</sequence>
<name>A0A9W6LG18_9ACTN</name>
<gene>
    <name evidence="2" type="ORF">GALLR39Z86_20280</name>
</gene>
<comment type="caution">
    <text evidence="2">The sequence shown here is derived from an EMBL/GenBank/DDBJ whole genome shotgun (WGS) entry which is preliminary data.</text>
</comment>
<organism evidence="2 3">
    <name type="scientific">Glycomyces algeriensis</name>
    <dbReference type="NCBI Taxonomy" id="256037"/>
    <lineage>
        <taxon>Bacteria</taxon>
        <taxon>Bacillati</taxon>
        <taxon>Actinomycetota</taxon>
        <taxon>Actinomycetes</taxon>
        <taxon>Glycomycetales</taxon>
        <taxon>Glycomycetaceae</taxon>
        <taxon>Glycomyces</taxon>
    </lineage>
</organism>
<evidence type="ECO:0000256" key="1">
    <source>
        <dbReference type="SAM" id="MobiDB-lite"/>
    </source>
</evidence>
<feature type="region of interest" description="Disordered" evidence="1">
    <location>
        <begin position="1"/>
        <end position="55"/>
    </location>
</feature>
<feature type="compositionally biased region" description="Basic and acidic residues" evidence="1">
    <location>
        <begin position="1"/>
        <end position="10"/>
    </location>
</feature>
<protein>
    <submittedName>
        <fullName evidence="2">Uncharacterized protein</fullName>
    </submittedName>
</protein>
<dbReference type="EMBL" id="BSDT01000001">
    <property type="protein sequence ID" value="GLI42178.1"/>
    <property type="molecule type" value="Genomic_DNA"/>
</dbReference>
<accession>A0A9W6LG18</accession>
<reference evidence="2" key="1">
    <citation type="submission" date="2022-12" db="EMBL/GenBank/DDBJ databases">
        <title>Reference genome sequencing for broad-spectrum identification of bacterial and archaeal isolates by mass spectrometry.</title>
        <authorList>
            <person name="Sekiguchi Y."/>
            <person name="Tourlousse D.M."/>
        </authorList>
    </citation>
    <scope>NUCLEOTIDE SEQUENCE</scope>
    <source>
        <strain evidence="2">LLR39Z86</strain>
    </source>
</reference>
<dbReference type="Proteomes" id="UP001144313">
    <property type="component" value="Unassembled WGS sequence"/>
</dbReference>
<dbReference type="AlphaFoldDB" id="A0A9W6LG18"/>
<keyword evidence="3" id="KW-1185">Reference proteome</keyword>
<evidence type="ECO:0000313" key="2">
    <source>
        <dbReference type="EMBL" id="GLI42178.1"/>
    </source>
</evidence>